<gene>
    <name evidence="4" type="ORF">D779_1187</name>
</gene>
<organism evidence="4 5">
    <name type="scientific">Imhoffiella purpurea</name>
    <dbReference type="NCBI Taxonomy" id="1249627"/>
    <lineage>
        <taxon>Bacteria</taxon>
        <taxon>Pseudomonadati</taxon>
        <taxon>Pseudomonadota</taxon>
        <taxon>Gammaproteobacteria</taxon>
        <taxon>Chromatiales</taxon>
        <taxon>Chromatiaceae</taxon>
        <taxon>Imhoffiella</taxon>
    </lineage>
</organism>
<sequence>MAISMKVSYLGNIKSQKTEDKEISEIIEVIKSERYKAIVELIRSENNKEFRNILKSSLPQLFPTVCKLVKNRLAEDSEPTGIIQFDIDLKGNEGIDMDSEISKIINIQECYYAFKSPSGGIKFGIKTDFIKGGDETIEITKQRFSQAYHHVQEYIREDINVTPDNAASHLKQACYISHDPDAYLNEDCKTLEINDRCKYQPDSPRHNHGHSNPRNDIRENNAHPITEDFVLTLLKFIPKDLHYNERMPVNFAVLISLGERGIDILLDHWSKEEKSILRNQLEDQIKNCKFYNINTLIKIAEENGYQPVTGSSRRKLSATLSNFQFDQLLTIEEAESKLEDTIRSFFKKETPRSVFLRVASGIGKTHAVLSILKETLPKRRILFLVPNHELADEIMGKLKKSPNDFKSMKKRRSNMFYACHIKGKTHTCLMPEVLKEYEDSGINMPLAQCLNDCPMRTDCDYILQFSGPENIRVMTHQEYTNRQSAWFNGTNNTGGPSEAVWEPEFIIIDEDWMTPVEHKETLNTNYDGIRNIINDIKNGLSLQDAIENHREDVISDYGRMIKSKRQKIPFTTRKDYIREMKIKNQTPHSKILEILYNHIKNNTNSIPLKKIRFIESGNALVYSEISPVASRYENIPTLYLDATANEYVVKAVLGDVEYISINARRRDDINIYQLENQNWTKSRLEDQKRRDELLEDLRLIVKRYGSVGLITYKNIPGIKDFDRWLADQLGVKIYGHFGKLRGLNKFDDLDCILIVGRHCLPESEVQNYAHAIVDSPSFKKEFMDRPLRMKNGEPMSLNNFSFIDARVDSINKHFSCSETMQAIGRGRYYHGKPKDIYIYSNESLGGEIEITDFFRYEPTKYSDQIEALMQVGFCQNKPSELKKLGFSEHSIKKNRGAIDREIRDSGIDLIKVKYTDRHYKKREKEYYVSDPDILEQSLLDIGATKFDVVIVPA</sequence>
<dbReference type="GO" id="GO:0005524">
    <property type="term" value="F:ATP binding"/>
    <property type="evidence" value="ECO:0007669"/>
    <property type="project" value="InterPro"/>
</dbReference>
<evidence type="ECO:0008006" key="6">
    <source>
        <dbReference type="Google" id="ProtNLM"/>
    </source>
</evidence>
<evidence type="ECO:0000313" key="4">
    <source>
        <dbReference type="EMBL" id="EXJ15617.1"/>
    </source>
</evidence>
<dbReference type="InterPro" id="IPR014907">
    <property type="entry name" value="BT4734-like_N"/>
</dbReference>
<reference evidence="4 5" key="1">
    <citation type="submission" date="2012-11" db="EMBL/GenBank/DDBJ databases">
        <title>Genome assembly of Thiorhodococcus sp. AK35.</title>
        <authorList>
            <person name="Nupur N."/>
            <person name="Khatri I."/>
            <person name="Subramanian S."/>
            <person name="Pinnaka A."/>
        </authorList>
    </citation>
    <scope>NUCLEOTIDE SEQUENCE [LARGE SCALE GENOMIC DNA]</scope>
    <source>
        <strain evidence="4 5">AK35</strain>
    </source>
</reference>
<proteinExistence type="predicted"/>
<evidence type="ECO:0000259" key="2">
    <source>
        <dbReference type="Pfam" id="PF04851"/>
    </source>
</evidence>
<dbReference type="Proteomes" id="UP000019460">
    <property type="component" value="Unassembled WGS sequence"/>
</dbReference>
<evidence type="ECO:0000313" key="5">
    <source>
        <dbReference type="Proteomes" id="UP000019460"/>
    </source>
</evidence>
<feature type="region of interest" description="Disordered" evidence="1">
    <location>
        <begin position="199"/>
        <end position="221"/>
    </location>
</feature>
<dbReference type="GO" id="GO:0003677">
    <property type="term" value="F:DNA binding"/>
    <property type="evidence" value="ECO:0007669"/>
    <property type="project" value="InterPro"/>
</dbReference>
<dbReference type="eggNOG" id="COG5519">
    <property type="taxonomic scope" value="Bacteria"/>
</dbReference>
<dbReference type="Gene3D" id="3.40.50.300">
    <property type="entry name" value="P-loop containing nucleotide triphosphate hydrolases"/>
    <property type="match status" value="1"/>
</dbReference>
<name>W9VHU2_9GAMM</name>
<dbReference type="Pfam" id="PF04851">
    <property type="entry name" value="ResIII"/>
    <property type="match status" value="1"/>
</dbReference>
<dbReference type="GO" id="GO:0016787">
    <property type="term" value="F:hydrolase activity"/>
    <property type="evidence" value="ECO:0007669"/>
    <property type="project" value="InterPro"/>
</dbReference>
<evidence type="ECO:0000256" key="1">
    <source>
        <dbReference type="SAM" id="MobiDB-lite"/>
    </source>
</evidence>
<keyword evidence="5" id="KW-1185">Reference proteome</keyword>
<dbReference type="SUPFAM" id="SSF52540">
    <property type="entry name" value="P-loop containing nucleoside triphosphate hydrolases"/>
    <property type="match status" value="2"/>
</dbReference>
<evidence type="ECO:0000259" key="3">
    <source>
        <dbReference type="Pfam" id="PF08800"/>
    </source>
</evidence>
<dbReference type="Pfam" id="PF08800">
    <property type="entry name" value="BT4734-like_N"/>
    <property type="match status" value="1"/>
</dbReference>
<feature type="domain" description="BT4734-like N-terminal" evidence="3">
    <location>
        <begin position="55"/>
        <end position="183"/>
    </location>
</feature>
<dbReference type="InterPro" id="IPR006935">
    <property type="entry name" value="Helicase/UvrB_N"/>
</dbReference>
<dbReference type="EMBL" id="AONC01000024">
    <property type="protein sequence ID" value="EXJ15617.1"/>
    <property type="molecule type" value="Genomic_DNA"/>
</dbReference>
<feature type="domain" description="Helicase/UvrB N-terminal" evidence="2">
    <location>
        <begin position="341"/>
        <end position="411"/>
    </location>
</feature>
<dbReference type="InterPro" id="IPR027417">
    <property type="entry name" value="P-loop_NTPase"/>
</dbReference>
<dbReference type="AlphaFoldDB" id="W9VHU2"/>
<comment type="caution">
    <text evidence="4">The sequence shown here is derived from an EMBL/GenBank/DDBJ whole genome shotgun (WGS) entry which is preliminary data.</text>
</comment>
<protein>
    <recommendedName>
        <fullName evidence="6">Helicase/UvrB N-terminal domain-containing protein</fullName>
    </recommendedName>
</protein>
<accession>W9VHU2</accession>